<name>A0A329QZX4_9ACTN</name>
<dbReference type="PANTHER" id="PTHR33744:SF7">
    <property type="entry name" value="PUCR FAMILY TRANSCRIPTIONAL REGULATOR"/>
    <property type="match status" value="1"/>
</dbReference>
<reference evidence="3 4" key="1">
    <citation type="submission" date="2018-06" db="EMBL/GenBank/DDBJ databases">
        <title>Phytoactinopolyspora halophila sp. nov., a novel halophilic actinomycete isolated from a saline soil in China.</title>
        <authorList>
            <person name="Tang S.-K."/>
        </authorList>
    </citation>
    <scope>NUCLEOTIDE SEQUENCE [LARGE SCALE GENOMIC DNA]</scope>
    <source>
        <strain evidence="3 4">YIM 96934</strain>
    </source>
</reference>
<dbReference type="EMBL" id="QMIG01000002">
    <property type="protein sequence ID" value="RAW17910.1"/>
    <property type="molecule type" value="Genomic_DNA"/>
</dbReference>
<evidence type="ECO:0000313" key="4">
    <source>
        <dbReference type="Proteomes" id="UP000250462"/>
    </source>
</evidence>
<gene>
    <name evidence="3" type="ORF">DPM12_03415</name>
</gene>
<feature type="domain" description="PucR C-terminal helix-turn-helix" evidence="2">
    <location>
        <begin position="435"/>
        <end position="493"/>
    </location>
</feature>
<dbReference type="InterPro" id="IPR025736">
    <property type="entry name" value="PucR_C-HTH_dom"/>
</dbReference>
<dbReference type="OrthoDB" id="2973014at2"/>
<comment type="caution">
    <text evidence="3">The sequence shown here is derived from an EMBL/GenBank/DDBJ whole genome shotgun (WGS) entry which is preliminary data.</text>
</comment>
<evidence type="ECO:0000259" key="2">
    <source>
        <dbReference type="Pfam" id="PF13556"/>
    </source>
</evidence>
<organism evidence="3 4">
    <name type="scientific">Phytoactinopolyspora halophila</name>
    <dbReference type="NCBI Taxonomy" id="1981511"/>
    <lineage>
        <taxon>Bacteria</taxon>
        <taxon>Bacillati</taxon>
        <taxon>Actinomycetota</taxon>
        <taxon>Actinomycetes</taxon>
        <taxon>Jiangellales</taxon>
        <taxon>Jiangellaceae</taxon>
        <taxon>Phytoactinopolyspora</taxon>
    </lineage>
</organism>
<evidence type="ECO:0000259" key="1">
    <source>
        <dbReference type="Pfam" id="PF07905"/>
    </source>
</evidence>
<sequence length="495" mass="51562">MAMTVRDILALPAVRAAEPRLMTRPEGLDRAVTWAHSSEIFEIGPLLAGGELLLTTGLGLSGADAGARRHWIRELTHRGVVAIAIEVGRSLPALPEELVDEAERCDLPLVRLDEVVPFERICRDVNTVLVDQDGAALRIADQLSDRLLAALAKGGLAAVARAATEQLGQPVVIATAAGQAVAVAGVPSKRVLDNVIAAAAAHAPVIVDEHVWGHVFTGEPAADAHLPAGAPQQVARRIAAAAAVAVAHLGDSTAESGSAAVALLEDLLAGSAVSEHELVVRAGLAGLHTPEGAAVLGIAANAPDPVSIIAAVRAAGSRTGGALVGRVGGQVLAVVAAAKTHADPAGDVVAALTEHYDTGPELTCVVGPPVTLAEAGRSLREAQASVECARPGMRTWRETVAQRLVGMLDRTAREHLIDDLLGPLRRWDSAHGSDLIRTVDVYLRHGRSPTRAADVLHVRRQSLHQRLQRAEALLGHRLDDPEIVTALLLAVHAAR</sequence>
<keyword evidence="4" id="KW-1185">Reference proteome</keyword>
<protein>
    <recommendedName>
        <fullName evidence="5">PucR family transcriptional regulator</fullName>
    </recommendedName>
</protein>
<evidence type="ECO:0000313" key="3">
    <source>
        <dbReference type="EMBL" id="RAW17910.1"/>
    </source>
</evidence>
<dbReference type="Proteomes" id="UP000250462">
    <property type="component" value="Unassembled WGS sequence"/>
</dbReference>
<dbReference type="RefSeq" id="WP_112256869.1">
    <property type="nucleotide sequence ID" value="NZ_QMIG01000002.1"/>
</dbReference>
<dbReference type="InterPro" id="IPR012914">
    <property type="entry name" value="PucR_dom"/>
</dbReference>
<proteinExistence type="predicted"/>
<dbReference type="InterPro" id="IPR051448">
    <property type="entry name" value="CdaR-like_regulators"/>
</dbReference>
<dbReference type="Pfam" id="PF07905">
    <property type="entry name" value="PucR"/>
    <property type="match status" value="1"/>
</dbReference>
<accession>A0A329QZX4</accession>
<dbReference type="AlphaFoldDB" id="A0A329QZX4"/>
<dbReference type="Gene3D" id="1.10.10.2840">
    <property type="entry name" value="PucR C-terminal helix-turn-helix domain"/>
    <property type="match status" value="1"/>
</dbReference>
<dbReference type="Pfam" id="PF13556">
    <property type="entry name" value="HTH_30"/>
    <property type="match status" value="1"/>
</dbReference>
<dbReference type="PANTHER" id="PTHR33744">
    <property type="entry name" value="CARBOHYDRATE DIACID REGULATOR"/>
    <property type="match status" value="1"/>
</dbReference>
<dbReference type="InterPro" id="IPR042070">
    <property type="entry name" value="PucR_C-HTH_sf"/>
</dbReference>
<evidence type="ECO:0008006" key="5">
    <source>
        <dbReference type="Google" id="ProtNLM"/>
    </source>
</evidence>
<feature type="domain" description="Purine catabolism PurC-like" evidence="1">
    <location>
        <begin position="7"/>
        <end position="127"/>
    </location>
</feature>